<feature type="region of interest" description="Disordered" evidence="1">
    <location>
        <begin position="180"/>
        <end position="227"/>
    </location>
</feature>
<name>A0A9K3GPX7_9EUKA</name>
<evidence type="ECO:0000256" key="1">
    <source>
        <dbReference type="SAM" id="MobiDB-lite"/>
    </source>
</evidence>
<evidence type="ECO:0000313" key="3">
    <source>
        <dbReference type="Proteomes" id="UP000265618"/>
    </source>
</evidence>
<comment type="caution">
    <text evidence="2">The sequence shown here is derived from an EMBL/GenBank/DDBJ whole genome shotgun (WGS) entry which is preliminary data.</text>
</comment>
<evidence type="ECO:0000313" key="2">
    <source>
        <dbReference type="EMBL" id="GIQ90375.1"/>
    </source>
</evidence>
<dbReference type="AlphaFoldDB" id="A0A9K3GPX7"/>
<accession>A0A9K3GPX7</accession>
<protein>
    <submittedName>
        <fullName evidence="2">Uncharacterized protein</fullName>
    </submittedName>
</protein>
<feature type="non-terminal residue" evidence="2">
    <location>
        <position position="1"/>
    </location>
</feature>
<feature type="non-terminal residue" evidence="2">
    <location>
        <position position="256"/>
    </location>
</feature>
<feature type="compositionally biased region" description="Polar residues" evidence="1">
    <location>
        <begin position="188"/>
        <end position="197"/>
    </location>
</feature>
<proteinExistence type="predicted"/>
<keyword evidence="3" id="KW-1185">Reference proteome</keyword>
<reference evidence="2 3" key="1">
    <citation type="journal article" date="2018" name="PLoS ONE">
        <title>The draft genome of Kipferlia bialata reveals reductive genome evolution in fornicate parasites.</title>
        <authorList>
            <person name="Tanifuji G."/>
            <person name="Takabayashi S."/>
            <person name="Kume K."/>
            <person name="Takagi M."/>
            <person name="Nakayama T."/>
            <person name="Kamikawa R."/>
            <person name="Inagaki Y."/>
            <person name="Hashimoto T."/>
        </authorList>
    </citation>
    <scope>NUCLEOTIDE SEQUENCE [LARGE SCALE GENOMIC DNA]</scope>
    <source>
        <strain evidence="2">NY0173</strain>
    </source>
</reference>
<gene>
    <name evidence="2" type="ORF">KIPB_013145</name>
</gene>
<dbReference type="Proteomes" id="UP000265618">
    <property type="component" value="Unassembled WGS sequence"/>
</dbReference>
<sequence length="256" mass="28500">GRYFSRILSPVIAEASGLFDVTGAMSKKAALRFVTKNRDKPTPPGVEGTVLVSMLYDQVCDMTKRLTDGVPSTPLPETQVFISAYYEDLTTVYSEDSGSQSMDKMPEEPHHSHGIREREILSLFRTWYPQRALGTLGSNLDLLARHSVGGRGSTSDSSGAPHPGAFKVQGLKRRIAPVKQRPRDLSVELSTPESDGSQDVDYVPPDYEISESESEDISERGKQKERDDHAIMRRHEISFFPLCVYVKLDIVGFTTF</sequence>
<organism evidence="2 3">
    <name type="scientific">Kipferlia bialata</name>
    <dbReference type="NCBI Taxonomy" id="797122"/>
    <lineage>
        <taxon>Eukaryota</taxon>
        <taxon>Metamonada</taxon>
        <taxon>Carpediemonas-like organisms</taxon>
        <taxon>Kipferlia</taxon>
    </lineage>
</organism>
<dbReference type="EMBL" id="BDIP01006098">
    <property type="protein sequence ID" value="GIQ90375.1"/>
    <property type="molecule type" value="Genomic_DNA"/>
</dbReference>
<feature type="compositionally biased region" description="Basic and acidic residues" evidence="1">
    <location>
        <begin position="217"/>
        <end position="227"/>
    </location>
</feature>